<dbReference type="AlphaFoldDB" id="A0A918TMH1"/>
<keyword evidence="3 5" id="KW-1133">Transmembrane helix</keyword>
<comment type="subcellular location">
    <subcellularLocation>
        <location evidence="1">Membrane</location>
        <topology evidence="1">Multi-pass membrane protein</topology>
    </subcellularLocation>
</comment>
<reference evidence="6" key="2">
    <citation type="submission" date="2020-09" db="EMBL/GenBank/DDBJ databases">
        <authorList>
            <person name="Sun Q."/>
            <person name="Ohkuma M."/>
        </authorList>
    </citation>
    <scope>NUCLEOTIDE SEQUENCE</scope>
    <source>
        <strain evidence="6">JCM 4633</strain>
    </source>
</reference>
<evidence type="ECO:0000313" key="7">
    <source>
        <dbReference type="Proteomes" id="UP000646244"/>
    </source>
</evidence>
<evidence type="ECO:0000256" key="5">
    <source>
        <dbReference type="SAM" id="Phobius"/>
    </source>
</evidence>
<evidence type="ECO:0000256" key="1">
    <source>
        <dbReference type="ARBA" id="ARBA00004141"/>
    </source>
</evidence>
<organism evidence="6 7">
    <name type="scientific">Streptomyces cinnamoneus</name>
    <name type="common">Streptoverticillium cinnamoneum</name>
    <dbReference type="NCBI Taxonomy" id="53446"/>
    <lineage>
        <taxon>Bacteria</taxon>
        <taxon>Bacillati</taxon>
        <taxon>Actinomycetota</taxon>
        <taxon>Actinomycetes</taxon>
        <taxon>Kitasatosporales</taxon>
        <taxon>Streptomycetaceae</taxon>
        <taxon>Streptomyces</taxon>
        <taxon>Streptomyces cinnamoneus group</taxon>
    </lineage>
</organism>
<dbReference type="GO" id="GO:0016020">
    <property type="term" value="C:membrane"/>
    <property type="evidence" value="ECO:0007669"/>
    <property type="project" value="UniProtKB-SubCell"/>
</dbReference>
<name>A0A918TMH1_STRCJ</name>
<gene>
    <name evidence="6" type="ORF">GCM10010507_29470</name>
</gene>
<dbReference type="InterPro" id="IPR032808">
    <property type="entry name" value="DoxX"/>
</dbReference>
<evidence type="ECO:0000256" key="3">
    <source>
        <dbReference type="ARBA" id="ARBA00022989"/>
    </source>
</evidence>
<reference evidence="6" key="1">
    <citation type="journal article" date="2014" name="Int. J. Syst. Evol. Microbiol.">
        <title>Complete genome sequence of Corynebacterium casei LMG S-19264T (=DSM 44701T), isolated from a smear-ripened cheese.</title>
        <authorList>
            <consortium name="US DOE Joint Genome Institute (JGI-PGF)"/>
            <person name="Walter F."/>
            <person name="Albersmeier A."/>
            <person name="Kalinowski J."/>
            <person name="Ruckert C."/>
        </authorList>
    </citation>
    <scope>NUCLEOTIDE SEQUENCE</scope>
    <source>
        <strain evidence="6">JCM 4633</strain>
    </source>
</reference>
<keyword evidence="4 5" id="KW-0472">Membrane</keyword>
<evidence type="ECO:0000313" key="6">
    <source>
        <dbReference type="EMBL" id="GHC51611.1"/>
    </source>
</evidence>
<evidence type="ECO:0008006" key="8">
    <source>
        <dbReference type="Google" id="ProtNLM"/>
    </source>
</evidence>
<accession>A0A918TMH1</accession>
<comment type="caution">
    <text evidence="6">The sequence shown here is derived from an EMBL/GenBank/DDBJ whole genome shotgun (WGS) entry which is preliminary data.</text>
</comment>
<keyword evidence="2 5" id="KW-0812">Transmembrane</keyword>
<dbReference type="Proteomes" id="UP000646244">
    <property type="component" value="Unassembled WGS sequence"/>
</dbReference>
<proteinExistence type="predicted"/>
<protein>
    <recommendedName>
        <fullName evidence="8">DoxX family protein</fullName>
    </recommendedName>
</protein>
<sequence>MSPARGFLPVRAGNASGVPVVRVVRSVARPLLASAFVSSGLRTVAHPEAVAAMAAPVALALAERIPGLPRDARALVRINGAVHVGAGSLLALGVFPRTCALALAASLVPTTVAGHAYWAEQDPGKRMQHRVAFFSNVSILGGLLLAVADRGGRHPRKRCGRRG</sequence>
<dbReference type="Pfam" id="PF07681">
    <property type="entry name" value="DoxX"/>
    <property type="match status" value="1"/>
</dbReference>
<feature type="transmembrane region" description="Helical" evidence="5">
    <location>
        <begin position="131"/>
        <end position="148"/>
    </location>
</feature>
<evidence type="ECO:0000256" key="4">
    <source>
        <dbReference type="ARBA" id="ARBA00023136"/>
    </source>
</evidence>
<dbReference type="EMBL" id="BMVB01000008">
    <property type="protein sequence ID" value="GHC51611.1"/>
    <property type="molecule type" value="Genomic_DNA"/>
</dbReference>
<evidence type="ECO:0000256" key="2">
    <source>
        <dbReference type="ARBA" id="ARBA00022692"/>
    </source>
</evidence>